<evidence type="ECO:0008006" key="3">
    <source>
        <dbReference type="Google" id="ProtNLM"/>
    </source>
</evidence>
<dbReference type="Proteomes" id="UP001550348">
    <property type="component" value="Unassembled WGS sequence"/>
</dbReference>
<sequence length="167" mass="18378">MAADREASVGVLYDYFRASDDEAVAKLMDATDGGPVVREEGSPVEDAVDGKGIDPTVVLGNVVSFALDVPWDVDLIGERLVWPEGAAEDPEHEGPWVVVLNERARDALAEIPDDRLPGLADRWSHTEELSHYSDTQPEVMLSRLREFVGLARRARASGESIYCWICL</sequence>
<evidence type="ECO:0000313" key="2">
    <source>
        <dbReference type="Proteomes" id="UP001550348"/>
    </source>
</evidence>
<reference evidence="1 2" key="1">
    <citation type="submission" date="2024-06" db="EMBL/GenBank/DDBJ databases">
        <title>The Natural Products Discovery Center: Release of the First 8490 Sequenced Strains for Exploring Actinobacteria Biosynthetic Diversity.</title>
        <authorList>
            <person name="Kalkreuter E."/>
            <person name="Kautsar S.A."/>
            <person name="Yang D."/>
            <person name="Bader C.D."/>
            <person name="Teijaro C.N."/>
            <person name="Fluegel L."/>
            <person name="Davis C.M."/>
            <person name="Simpson J.R."/>
            <person name="Lauterbach L."/>
            <person name="Steele A.D."/>
            <person name="Gui C."/>
            <person name="Meng S."/>
            <person name="Li G."/>
            <person name="Viehrig K."/>
            <person name="Ye F."/>
            <person name="Su P."/>
            <person name="Kiefer A.F."/>
            <person name="Nichols A."/>
            <person name="Cepeda A.J."/>
            <person name="Yan W."/>
            <person name="Fan B."/>
            <person name="Jiang Y."/>
            <person name="Adhikari A."/>
            <person name="Zheng C.-J."/>
            <person name="Schuster L."/>
            <person name="Cowan T.M."/>
            <person name="Smanski M.J."/>
            <person name="Chevrette M.G."/>
            <person name="De Carvalho L.P.S."/>
            <person name="Shen B."/>
        </authorList>
    </citation>
    <scope>NUCLEOTIDE SEQUENCE [LARGE SCALE GENOMIC DNA]</scope>
    <source>
        <strain evidence="1 2">NPDC006286</strain>
    </source>
</reference>
<keyword evidence="2" id="KW-1185">Reference proteome</keyword>
<evidence type="ECO:0000313" key="1">
    <source>
        <dbReference type="EMBL" id="MEU0156279.1"/>
    </source>
</evidence>
<accession>A0ABV2VU09</accession>
<organism evidence="1 2">
    <name type="scientific">Micromonospora fulviviridis</name>
    <dbReference type="NCBI Taxonomy" id="47860"/>
    <lineage>
        <taxon>Bacteria</taxon>
        <taxon>Bacillati</taxon>
        <taxon>Actinomycetota</taxon>
        <taxon>Actinomycetes</taxon>
        <taxon>Micromonosporales</taxon>
        <taxon>Micromonosporaceae</taxon>
        <taxon>Micromonospora</taxon>
    </lineage>
</organism>
<dbReference type="RefSeq" id="WP_355667804.1">
    <property type="nucleotide sequence ID" value="NZ_JBEXRX010000167.1"/>
</dbReference>
<dbReference type="EMBL" id="JBEXRX010000167">
    <property type="protein sequence ID" value="MEU0156279.1"/>
    <property type="molecule type" value="Genomic_DNA"/>
</dbReference>
<proteinExistence type="predicted"/>
<comment type="caution">
    <text evidence="1">The sequence shown here is derived from an EMBL/GenBank/DDBJ whole genome shotgun (WGS) entry which is preliminary data.</text>
</comment>
<name>A0ABV2VU09_9ACTN</name>
<protein>
    <recommendedName>
        <fullName evidence="3">DUF1877 family protein</fullName>
    </recommendedName>
</protein>
<gene>
    <name evidence="1" type="ORF">ABZ071_31215</name>
</gene>